<dbReference type="GO" id="GO:0005737">
    <property type="term" value="C:cytoplasm"/>
    <property type="evidence" value="ECO:0007669"/>
    <property type="project" value="UniProtKB-ARBA"/>
</dbReference>
<dbReference type="InterPro" id="IPR011990">
    <property type="entry name" value="TPR-like_helical_dom_sf"/>
</dbReference>
<dbReference type="Gene3D" id="2.30.130.40">
    <property type="entry name" value="LON domain-like"/>
    <property type="match status" value="1"/>
</dbReference>
<evidence type="ECO:0000313" key="8">
    <source>
        <dbReference type="Ensembl" id="ENSTGUP00000007607.2"/>
    </source>
</evidence>
<dbReference type="FunFam" id="2.30.130.40:FF:000005">
    <property type="entry name" value="LON peptidase N-terminal domain and ring finger 1"/>
    <property type="match status" value="1"/>
</dbReference>
<feature type="domain" description="Lon N-terminal" evidence="7">
    <location>
        <begin position="528"/>
        <end position="737"/>
    </location>
</feature>
<evidence type="ECO:0000256" key="3">
    <source>
        <dbReference type="ARBA" id="ARBA00022833"/>
    </source>
</evidence>
<dbReference type="GeneTree" id="ENSGT00440000033329"/>
<evidence type="ECO:0000256" key="2">
    <source>
        <dbReference type="ARBA" id="ARBA00022771"/>
    </source>
</evidence>
<dbReference type="GO" id="GO:0061630">
    <property type="term" value="F:ubiquitin protein ligase activity"/>
    <property type="evidence" value="ECO:0007669"/>
    <property type="project" value="TreeGrafter"/>
</dbReference>
<dbReference type="Pfam" id="PF13445">
    <property type="entry name" value="zf-RING_UBOX"/>
    <property type="match status" value="1"/>
</dbReference>
<dbReference type="Proteomes" id="UP000007754">
    <property type="component" value="Chromosome 4"/>
</dbReference>
<dbReference type="InterPro" id="IPR015947">
    <property type="entry name" value="PUA-like_sf"/>
</dbReference>
<feature type="region of interest" description="Disordered" evidence="5">
    <location>
        <begin position="1"/>
        <end position="59"/>
    </location>
</feature>
<dbReference type="Pfam" id="PF13923">
    <property type="entry name" value="zf-C3HC4_2"/>
    <property type="match status" value="1"/>
</dbReference>
<dbReference type="AlphaFoldDB" id="H0ZAK3"/>
<dbReference type="InterPro" id="IPR027370">
    <property type="entry name" value="Znf-RING_euk"/>
</dbReference>
<evidence type="ECO:0000259" key="6">
    <source>
        <dbReference type="PROSITE" id="PS50089"/>
    </source>
</evidence>
<evidence type="ECO:0000256" key="1">
    <source>
        <dbReference type="ARBA" id="ARBA00022723"/>
    </source>
</evidence>
<dbReference type="InterPro" id="IPR046336">
    <property type="entry name" value="Lon_prtase_N_sf"/>
</dbReference>
<keyword evidence="1" id="KW-0479">Metal-binding</keyword>
<keyword evidence="9" id="KW-1185">Reference proteome</keyword>
<sequence>GARPGVWSRRPGAGAPTPPSPQPRSRWQRPSPARHRGLGAAAGAGRSGAPARGGRQSGSCCWKRWARPWRRCASAPSAEPAPSGPSWTCLVLNYRLRQGAVRGRERGAEGAALLRLPRFLGEPVTVPCGHTYCRRCLRRELRARCRRCRDWLLPAGGTSTAAAPLRTSVVLNRLAEKWFPGECERARAGTRLEELLTQGRFREALGAANQALRADSSDLMLRIYRAESYVGLQEYKTAIEDLNFVISKMPNWPEVYFQKGKVLQDSGFVGDALQLFLQCLALDEDFLPAKLEVEKILCDVLSPEKLGESLKESAWNSPHIRNKPFILGSEVTASYCNLQLCPPQSLGGSDVLEPVSGGLNRAQSAHALNSTKDLAKEDGLKRVSSEPLLSGQGKGALLKRKLSFSEQDTVVFEDGRNKHKKQGESTKRDITLAFGAIPGDLIDVSDFECSLCMRLFFEPVTTPCGHTFCKGCLERCLDHAPQCPLCKESLKEYLASRKYSITELLEELIMKYLSDELFERKRIHAEETAEHSNLTKNVPMFVCTMAYPTVPCPLHVFEPRYRLMIRRSMETGTKQFGMCISDSQNGFADYGCMLQIRNVHFLPDGRSVVDTIGGKRFRVLRRGMKDGYCTADIEYLEDVKVADEELKKLRELHNFVYNQACSWFQNLRNKFRTQILQHFGPMPDREENIQAMPNGPAWCWWLLAVLPVDPRYQLSVLSMMSLKDRLIKIQHILTYFSRDQSK</sequence>
<proteinExistence type="predicted"/>
<keyword evidence="3" id="KW-0862">Zinc</keyword>
<accession>H0ZAK3</accession>
<evidence type="ECO:0000256" key="4">
    <source>
        <dbReference type="PROSITE-ProRule" id="PRU00175"/>
    </source>
</evidence>
<dbReference type="InterPro" id="IPR017907">
    <property type="entry name" value="Znf_RING_CS"/>
</dbReference>
<dbReference type="PANTHER" id="PTHR23327">
    <property type="entry name" value="RING FINGER PROTEIN 127"/>
    <property type="match status" value="1"/>
</dbReference>
<evidence type="ECO:0000256" key="5">
    <source>
        <dbReference type="SAM" id="MobiDB-lite"/>
    </source>
</evidence>
<keyword evidence="2 4" id="KW-0863">Zinc-finger</keyword>
<dbReference type="GO" id="GO:0008270">
    <property type="term" value="F:zinc ion binding"/>
    <property type="evidence" value="ECO:0007669"/>
    <property type="project" value="UniProtKB-KW"/>
</dbReference>
<reference evidence="8" key="2">
    <citation type="submission" date="2025-08" db="UniProtKB">
        <authorList>
            <consortium name="Ensembl"/>
        </authorList>
    </citation>
    <scope>IDENTIFICATION</scope>
</reference>
<dbReference type="PANTHER" id="PTHR23327:SF4">
    <property type="entry name" value="LON PEPTIDASE N-TERMINAL DOMAIN AND RING FINGER PROTEIN 1"/>
    <property type="match status" value="1"/>
</dbReference>
<evidence type="ECO:0000259" key="7">
    <source>
        <dbReference type="PROSITE" id="PS51787"/>
    </source>
</evidence>
<dbReference type="PROSITE" id="PS00518">
    <property type="entry name" value="ZF_RING_1"/>
    <property type="match status" value="2"/>
</dbReference>
<dbReference type="SMART" id="SM00464">
    <property type="entry name" value="LON"/>
    <property type="match status" value="1"/>
</dbReference>
<dbReference type="InterPro" id="IPR013083">
    <property type="entry name" value="Znf_RING/FYVE/PHD"/>
</dbReference>
<dbReference type="SMART" id="SM00184">
    <property type="entry name" value="RING"/>
    <property type="match status" value="2"/>
</dbReference>
<dbReference type="SUPFAM" id="SSF48452">
    <property type="entry name" value="TPR-like"/>
    <property type="match status" value="1"/>
</dbReference>
<dbReference type="Gene3D" id="1.25.40.10">
    <property type="entry name" value="Tetratricopeptide repeat domain"/>
    <property type="match status" value="1"/>
</dbReference>
<dbReference type="InParanoid" id="H0ZAK3"/>
<dbReference type="SUPFAM" id="SSF57850">
    <property type="entry name" value="RING/U-box"/>
    <property type="match status" value="2"/>
</dbReference>
<dbReference type="CDD" id="cd16514">
    <property type="entry name" value="RING-HC_LONFs_rpt2"/>
    <property type="match status" value="1"/>
</dbReference>
<organism evidence="8 9">
    <name type="scientific">Taeniopygia guttata</name>
    <name type="common">Zebra finch</name>
    <name type="synonym">Poephila guttata</name>
    <dbReference type="NCBI Taxonomy" id="59729"/>
    <lineage>
        <taxon>Eukaryota</taxon>
        <taxon>Metazoa</taxon>
        <taxon>Chordata</taxon>
        <taxon>Craniata</taxon>
        <taxon>Vertebrata</taxon>
        <taxon>Euteleostomi</taxon>
        <taxon>Archelosauria</taxon>
        <taxon>Archosauria</taxon>
        <taxon>Dinosauria</taxon>
        <taxon>Saurischia</taxon>
        <taxon>Theropoda</taxon>
        <taxon>Coelurosauria</taxon>
        <taxon>Aves</taxon>
        <taxon>Neognathae</taxon>
        <taxon>Neoaves</taxon>
        <taxon>Telluraves</taxon>
        <taxon>Australaves</taxon>
        <taxon>Passeriformes</taxon>
        <taxon>Passeroidea</taxon>
        <taxon>Estrildidae</taxon>
        <taxon>Estrildinae</taxon>
        <taxon>Taeniopygia</taxon>
    </lineage>
</organism>
<dbReference type="InterPro" id="IPR001841">
    <property type="entry name" value="Znf_RING"/>
</dbReference>
<dbReference type="Ensembl" id="ENSTGUT00000007685.2">
    <property type="protein sequence ID" value="ENSTGUP00000007607.2"/>
    <property type="gene ID" value="ENSTGUG00000007379.2"/>
</dbReference>
<feature type="domain" description="RING-type" evidence="6">
    <location>
        <begin position="449"/>
        <end position="487"/>
    </location>
</feature>
<name>H0ZAK3_TAEGU</name>
<gene>
    <name evidence="8" type="primary">LONRF1</name>
</gene>
<dbReference type="SUPFAM" id="SSF88697">
    <property type="entry name" value="PUA domain-like"/>
    <property type="match status" value="1"/>
</dbReference>
<dbReference type="STRING" id="59729.ENSTGUP00000007607"/>
<protein>
    <submittedName>
        <fullName evidence="8">LON peptidase N-terminal domain and ring finger 1</fullName>
    </submittedName>
</protein>
<evidence type="ECO:0000313" key="9">
    <source>
        <dbReference type="Proteomes" id="UP000007754"/>
    </source>
</evidence>
<dbReference type="PROSITE" id="PS50089">
    <property type="entry name" value="ZF_RING_2"/>
    <property type="match status" value="1"/>
</dbReference>
<dbReference type="Gene3D" id="3.30.40.10">
    <property type="entry name" value="Zinc/RING finger domain, C3HC4 (zinc finger)"/>
    <property type="match status" value="2"/>
</dbReference>
<dbReference type="HOGENOM" id="CLU_013989_1_1_1"/>
<dbReference type="InterPro" id="IPR003111">
    <property type="entry name" value="Lon_prtase_N"/>
</dbReference>
<reference evidence="8 9" key="1">
    <citation type="journal article" date="2010" name="Nature">
        <title>The genome of a songbird.</title>
        <authorList>
            <person name="Warren W.C."/>
            <person name="Clayton D.F."/>
            <person name="Ellegren H."/>
            <person name="Arnold A.P."/>
            <person name="Hillier L.W."/>
            <person name="Kunstner A."/>
            <person name="Searle S."/>
            <person name="White S."/>
            <person name="Vilella A.J."/>
            <person name="Fairley S."/>
            <person name="Heger A."/>
            <person name="Kong L."/>
            <person name="Ponting C.P."/>
            <person name="Jarvis E.D."/>
            <person name="Mello C.V."/>
            <person name="Minx P."/>
            <person name="Lovell P."/>
            <person name="Velho T.A."/>
            <person name="Ferris M."/>
            <person name="Balakrishnan C.N."/>
            <person name="Sinha S."/>
            <person name="Blatti C."/>
            <person name="London S.E."/>
            <person name="Li Y."/>
            <person name="Lin Y.C."/>
            <person name="George J."/>
            <person name="Sweedler J."/>
            <person name="Southey B."/>
            <person name="Gunaratne P."/>
            <person name="Watson M."/>
            <person name="Nam K."/>
            <person name="Backstrom N."/>
            <person name="Smeds L."/>
            <person name="Nabholz B."/>
            <person name="Itoh Y."/>
            <person name="Whitney O."/>
            <person name="Pfenning A.R."/>
            <person name="Howard J."/>
            <person name="Volker M."/>
            <person name="Skinner B.M."/>
            <person name="Griffin D.K."/>
            <person name="Ye L."/>
            <person name="McLaren W.M."/>
            <person name="Flicek P."/>
            <person name="Quesada V."/>
            <person name="Velasco G."/>
            <person name="Lopez-Otin C."/>
            <person name="Puente X.S."/>
            <person name="Olender T."/>
            <person name="Lancet D."/>
            <person name="Smit A.F."/>
            <person name="Hubley R."/>
            <person name="Konkel M.K."/>
            <person name="Walker J.A."/>
            <person name="Batzer M.A."/>
            <person name="Gu W."/>
            <person name="Pollock D.D."/>
            <person name="Chen L."/>
            <person name="Cheng Z."/>
            <person name="Eichler E.E."/>
            <person name="Stapley J."/>
            <person name="Slate J."/>
            <person name="Ekblom R."/>
            <person name="Birkhead T."/>
            <person name="Burke T."/>
            <person name="Burt D."/>
            <person name="Scharff C."/>
            <person name="Adam I."/>
            <person name="Richard H."/>
            <person name="Sultan M."/>
            <person name="Soldatov A."/>
            <person name="Lehrach H."/>
            <person name="Edwards S.V."/>
            <person name="Yang S.P."/>
            <person name="Li X."/>
            <person name="Graves T."/>
            <person name="Fulton L."/>
            <person name="Nelson J."/>
            <person name="Chinwalla A."/>
            <person name="Hou S."/>
            <person name="Mardis E.R."/>
            <person name="Wilson R.K."/>
        </authorList>
    </citation>
    <scope>NUCLEOTIDE SEQUENCE [LARGE SCALE GENOMIC DNA]</scope>
</reference>
<dbReference type="OMA" id="KYKKQGV"/>
<reference evidence="8" key="3">
    <citation type="submission" date="2025-09" db="UniProtKB">
        <authorList>
            <consortium name="Ensembl"/>
        </authorList>
    </citation>
    <scope>IDENTIFICATION</scope>
</reference>
<dbReference type="PROSITE" id="PS51787">
    <property type="entry name" value="LON_N"/>
    <property type="match status" value="1"/>
</dbReference>
<dbReference type="Pfam" id="PF02190">
    <property type="entry name" value="LON_substr_bdg"/>
    <property type="match status" value="1"/>
</dbReference>